<organism evidence="2 3">
    <name type="scientific">Nocardiopsis suaedae</name>
    <dbReference type="NCBI Taxonomy" id="3018444"/>
    <lineage>
        <taxon>Bacteria</taxon>
        <taxon>Bacillati</taxon>
        <taxon>Actinomycetota</taxon>
        <taxon>Actinomycetes</taxon>
        <taxon>Streptosporangiales</taxon>
        <taxon>Nocardiopsidaceae</taxon>
        <taxon>Nocardiopsis</taxon>
    </lineage>
</organism>
<name>A0ABT4TKK5_9ACTN</name>
<dbReference type="Proteomes" id="UP001165685">
    <property type="component" value="Unassembled WGS sequence"/>
</dbReference>
<feature type="compositionally biased region" description="Acidic residues" evidence="1">
    <location>
        <begin position="140"/>
        <end position="150"/>
    </location>
</feature>
<feature type="region of interest" description="Disordered" evidence="1">
    <location>
        <begin position="115"/>
        <end position="153"/>
    </location>
</feature>
<evidence type="ECO:0000313" key="2">
    <source>
        <dbReference type="EMBL" id="MDA2805200.1"/>
    </source>
</evidence>
<keyword evidence="3" id="KW-1185">Reference proteome</keyword>
<protein>
    <recommendedName>
        <fullName evidence="4">DUF3558 domain-containing protein</fullName>
    </recommendedName>
</protein>
<comment type="caution">
    <text evidence="2">The sequence shown here is derived from an EMBL/GenBank/DDBJ whole genome shotgun (WGS) entry which is preliminary data.</text>
</comment>
<sequence length="222" mass="23378">MPPARPARKGAAIGATVAVTLIVAGSLTAAGVYAYDHLTTAGPRTVPGLPTDPCGALGEDVLDGLGAEPDSQGTMRYETGCTWEAEVDGREATLNARWIAPYAESDADLVDRYGDEEAPRDTDSAYEQRIEQASEPDLYAPEEAEADSEERDLGLGEESVLVLTTIDDGLAYADDREQRASVVVREGEVVGTLTLALSDEADEIDIDDAEDLLGDAAAEAFG</sequence>
<evidence type="ECO:0000256" key="1">
    <source>
        <dbReference type="SAM" id="MobiDB-lite"/>
    </source>
</evidence>
<dbReference type="RefSeq" id="WP_270677854.1">
    <property type="nucleotide sequence ID" value="NZ_JAQFWP010000018.1"/>
</dbReference>
<feature type="compositionally biased region" description="Basic and acidic residues" evidence="1">
    <location>
        <begin position="115"/>
        <end position="132"/>
    </location>
</feature>
<gene>
    <name evidence="2" type="ORF">O4U47_11830</name>
</gene>
<dbReference type="EMBL" id="JAQFWP010000018">
    <property type="protein sequence ID" value="MDA2805200.1"/>
    <property type="molecule type" value="Genomic_DNA"/>
</dbReference>
<proteinExistence type="predicted"/>
<reference evidence="2" key="1">
    <citation type="submission" date="2023-01" db="EMBL/GenBank/DDBJ databases">
        <title>Draft genome sequence of Nocardiopsis sp. LSu2-4 isolated from halophytes.</title>
        <authorList>
            <person name="Duangmal K."/>
            <person name="Chantavorakit T."/>
        </authorList>
    </citation>
    <scope>NUCLEOTIDE SEQUENCE</scope>
    <source>
        <strain evidence="2">LSu2-4</strain>
    </source>
</reference>
<accession>A0ABT4TKK5</accession>
<evidence type="ECO:0008006" key="4">
    <source>
        <dbReference type="Google" id="ProtNLM"/>
    </source>
</evidence>
<evidence type="ECO:0000313" key="3">
    <source>
        <dbReference type="Proteomes" id="UP001165685"/>
    </source>
</evidence>